<comment type="caution">
    <text evidence="3">The sequence shown here is derived from an EMBL/GenBank/DDBJ whole genome shotgun (WGS) entry which is preliminary data.</text>
</comment>
<keyword evidence="2" id="KW-0472">Membrane</keyword>
<accession>A0A9X3USC1</accession>
<evidence type="ECO:0000256" key="2">
    <source>
        <dbReference type="SAM" id="Phobius"/>
    </source>
</evidence>
<dbReference type="RefSeq" id="WP_271345381.1">
    <property type="nucleotide sequence ID" value="NZ_JANJHC010000004.1"/>
</dbReference>
<evidence type="ECO:0000313" key="3">
    <source>
        <dbReference type="EMBL" id="MDA5622466.1"/>
    </source>
</evidence>
<feature type="region of interest" description="Disordered" evidence="1">
    <location>
        <begin position="190"/>
        <end position="224"/>
    </location>
</feature>
<organism evidence="3 4">
    <name type="scientific">Pasteurella multocida</name>
    <dbReference type="NCBI Taxonomy" id="747"/>
    <lineage>
        <taxon>Bacteria</taxon>
        <taxon>Pseudomonadati</taxon>
        <taxon>Pseudomonadota</taxon>
        <taxon>Gammaproteobacteria</taxon>
        <taxon>Pasteurellales</taxon>
        <taxon>Pasteurellaceae</taxon>
        <taxon>Pasteurella</taxon>
    </lineage>
</organism>
<evidence type="ECO:0008006" key="5">
    <source>
        <dbReference type="Google" id="ProtNLM"/>
    </source>
</evidence>
<dbReference type="Gene3D" id="3.40.50.410">
    <property type="entry name" value="von Willebrand factor, type A domain"/>
    <property type="match status" value="1"/>
</dbReference>
<proteinExistence type="predicted"/>
<evidence type="ECO:0000313" key="4">
    <source>
        <dbReference type="Proteomes" id="UP001145481"/>
    </source>
</evidence>
<keyword evidence="2" id="KW-0812">Transmembrane</keyword>
<evidence type="ECO:0000256" key="1">
    <source>
        <dbReference type="SAM" id="MobiDB-lite"/>
    </source>
</evidence>
<dbReference type="Proteomes" id="UP001145481">
    <property type="component" value="Unassembled WGS sequence"/>
</dbReference>
<reference evidence="3" key="1">
    <citation type="submission" date="2022-07" db="EMBL/GenBank/DDBJ databases">
        <title>Genome-based characterization of novel serogroup A variants of Pasteurella multocida.</title>
        <authorList>
            <person name="Prajapati A."/>
            <person name="Yogisharadhya R."/>
            <person name="Mohanty N."/>
            <person name="Chanda M."/>
            <person name="Mendem S.K."/>
            <person name="Siddaramappa S."/>
            <person name="Shivachandra S.B."/>
        </authorList>
    </citation>
    <scope>NUCLEOTIDE SEQUENCE</scope>
    <source>
        <strain evidence="3">NIVEDIPm19</strain>
    </source>
</reference>
<protein>
    <recommendedName>
        <fullName evidence="5">VWFA domain-containing protein</fullName>
    </recommendedName>
</protein>
<dbReference type="AlphaFoldDB" id="A0A9X3USC1"/>
<dbReference type="EMBL" id="JANJHC010000004">
    <property type="protein sequence ID" value="MDA5622466.1"/>
    <property type="molecule type" value="Genomic_DNA"/>
</dbReference>
<feature type="compositionally biased region" description="Basic and acidic residues" evidence="1">
    <location>
        <begin position="213"/>
        <end position="224"/>
    </location>
</feature>
<name>A0A9X3USC1_PASMD</name>
<sequence>MQRLAFFTLQNTHQDGINLLSRYDEIERILRRHLPPSTVDLFARPDINADATRVEWYTELQGQPHLLGSSQADQQQLAQVQPFIQQCLKVIRHLNQDLTAKGQLTPEQCTLLTQFVEGAEHNTIQVYMVNKTPVITGWGLGERKPEPVPVAPAPSKPTRWYWWLLPLLLFLLGVLLWWFFWRTPVVETVKAQPKPEPPPETQPIKEAPPVELPKVEPPKVEPPKIEAPKVEAPKVEAPKVEAPKVEAASEKVCRQKIIPAQAPQMVIIFNNASGMRYTIKEGIKKIDDFDRRLEREAVPRKEIDYMYRKPNRSTASKVAVNNILASIDPHIDIGLVELKSCLTKKTKASAAVAHGVFSAQQRESLKQKINQMKVRENQVPGTPIYEGLEKALTMVDGIERDALILLITEGNGDCTFRDPCQLIQQEIQRRPKLKVNIVSINSPWNATDCLASLSGGQIFNSEVKSELQLTELINQAVKSVQTEEICE</sequence>
<dbReference type="InterPro" id="IPR036465">
    <property type="entry name" value="vWFA_dom_sf"/>
</dbReference>
<gene>
    <name evidence="3" type="ORF">NM948_02695</name>
</gene>
<feature type="transmembrane region" description="Helical" evidence="2">
    <location>
        <begin position="160"/>
        <end position="181"/>
    </location>
</feature>
<keyword evidence="2" id="KW-1133">Transmembrane helix</keyword>